<organism evidence="1 2">
    <name type="scientific">Tectimicrobiota bacterium</name>
    <dbReference type="NCBI Taxonomy" id="2528274"/>
    <lineage>
        <taxon>Bacteria</taxon>
        <taxon>Pseudomonadati</taxon>
        <taxon>Nitrospinota/Tectimicrobiota group</taxon>
        <taxon>Candidatus Tectimicrobiota</taxon>
    </lineage>
</organism>
<proteinExistence type="predicted"/>
<dbReference type="AlphaFoldDB" id="A0A937VZX1"/>
<sequence length="59" mass="6889">MAQGKRVTFHLHNGEQRVYKNITRLDTSRPHTVLVYCQDTLIAQVARHEIVKITQQDET</sequence>
<evidence type="ECO:0000313" key="2">
    <source>
        <dbReference type="Proteomes" id="UP000712673"/>
    </source>
</evidence>
<evidence type="ECO:0000313" key="1">
    <source>
        <dbReference type="EMBL" id="MBM3224196.1"/>
    </source>
</evidence>
<accession>A0A937VZX1</accession>
<gene>
    <name evidence="1" type="ORF">FJZ47_10380</name>
</gene>
<comment type="caution">
    <text evidence="1">The sequence shown here is derived from an EMBL/GenBank/DDBJ whole genome shotgun (WGS) entry which is preliminary data.</text>
</comment>
<protein>
    <submittedName>
        <fullName evidence="1">Uncharacterized protein</fullName>
    </submittedName>
</protein>
<reference evidence="1" key="1">
    <citation type="submission" date="2019-03" db="EMBL/GenBank/DDBJ databases">
        <title>Lake Tanganyika Metagenome-Assembled Genomes (MAGs).</title>
        <authorList>
            <person name="Tran P."/>
        </authorList>
    </citation>
    <scope>NUCLEOTIDE SEQUENCE</scope>
    <source>
        <strain evidence="1">K_DeepCast_65m_m2_066</strain>
    </source>
</reference>
<dbReference type="EMBL" id="VGLS01000275">
    <property type="protein sequence ID" value="MBM3224196.1"/>
    <property type="molecule type" value="Genomic_DNA"/>
</dbReference>
<name>A0A937VZX1_UNCTE</name>
<dbReference type="Proteomes" id="UP000712673">
    <property type="component" value="Unassembled WGS sequence"/>
</dbReference>